<proteinExistence type="inferred from homology"/>
<feature type="transmembrane region" description="Helical" evidence="8">
    <location>
        <begin position="108"/>
        <end position="131"/>
    </location>
</feature>
<keyword evidence="6 8" id="KW-1133">Transmembrane helix</keyword>
<organism evidence="10 11">
    <name type="scientific">Paralimibaculum aggregatum</name>
    <dbReference type="NCBI Taxonomy" id="3036245"/>
    <lineage>
        <taxon>Bacteria</taxon>
        <taxon>Pseudomonadati</taxon>
        <taxon>Pseudomonadota</taxon>
        <taxon>Alphaproteobacteria</taxon>
        <taxon>Rhodobacterales</taxon>
        <taxon>Paracoccaceae</taxon>
        <taxon>Paralimibaculum</taxon>
    </lineage>
</organism>
<comment type="caution">
    <text evidence="10">The sequence shown here is derived from an EMBL/GenBank/DDBJ whole genome shotgun (WGS) entry which is preliminary data.</text>
</comment>
<evidence type="ECO:0000256" key="2">
    <source>
        <dbReference type="ARBA" id="ARBA00022448"/>
    </source>
</evidence>
<comment type="subcellular location">
    <subcellularLocation>
        <location evidence="1">Cell inner membrane</location>
        <topology evidence="1">Multi-pass membrane protein</topology>
    </subcellularLocation>
    <subcellularLocation>
        <location evidence="8">Cell membrane</location>
        <topology evidence="8">Multi-pass membrane protein</topology>
    </subcellularLocation>
</comment>
<dbReference type="SUPFAM" id="SSF161098">
    <property type="entry name" value="MetI-like"/>
    <property type="match status" value="1"/>
</dbReference>
<keyword evidence="7 8" id="KW-0472">Membrane</keyword>
<evidence type="ECO:0000256" key="6">
    <source>
        <dbReference type="ARBA" id="ARBA00022989"/>
    </source>
</evidence>
<evidence type="ECO:0000256" key="5">
    <source>
        <dbReference type="ARBA" id="ARBA00022692"/>
    </source>
</evidence>
<feature type="transmembrane region" description="Helical" evidence="8">
    <location>
        <begin position="21"/>
        <end position="39"/>
    </location>
</feature>
<evidence type="ECO:0000256" key="8">
    <source>
        <dbReference type="RuleBase" id="RU363032"/>
    </source>
</evidence>
<comment type="similarity">
    <text evidence="8">Belongs to the binding-protein-dependent transport system permease family.</text>
</comment>
<sequence>MARQTTIEERVPSAATRLIAWLGYAFLLMPSLVVLPMSFGTGTEFDFPPKSFSLDLYREYFSEPSWVASTLTSLQVAAASAALSLLIGGLAAYGIVRYQFRGKKLLTIFLLSPMLVPTIVVALALYLYLGIARATGTTWGLILCHAVVCVPYVIVTMMAGLRQVDRNLEIAATIMGASWFGVLTRVTIPLLRPTILASGLFAFLISFDEVVISFFVSGVRTQTLPVKMYSTIHWEISPVLAAVSSLLTILSLGICILVAALQKER</sequence>
<accession>A0ABQ6LSR3</accession>
<dbReference type="PANTHER" id="PTHR43357">
    <property type="entry name" value="INNER MEMBRANE ABC TRANSPORTER PERMEASE PROTEIN YDCV"/>
    <property type="match status" value="1"/>
</dbReference>
<keyword evidence="2 8" id="KW-0813">Transport</keyword>
<dbReference type="Pfam" id="PF00528">
    <property type="entry name" value="BPD_transp_1"/>
    <property type="match status" value="1"/>
</dbReference>
<dbReference type="RefSeq" id="WP_285674390.1">
    <property type="nucleotide sequence ID" value="NZ_BSYI01000052.1"/>
</dbReference>
<gene>
    <name evidence="10" type="ORF">LNKW23_43460</name>
</gene>
<feature type="transmembrane region" description="Helical" evidence="8">
    <location>
        <begin position="137"/>
        <end position="161"/>
    </location>
</feature>
<name>A0ABQ6LSR3_9RHOB</name>
<dbReference type="CDD" id="cd06261">
    <property type="entry name" value="TM_PBP2"/>
    <property type="match status" value="1"/>
</dbReference>
<evidence type="ECO:0000313" key="10">
    <source>
        <dbReference type="EMBL" id="GMG85130.1"/>
    </source>
</evidence>
<dbReference type="Gene3D" id="1.10.3720.10">
    <property type="entry name" value="MetI-like"/>
    <property type="match status" value="1"/>
</dbReference>
<feature type="domain" description="ABC transmembrane type-1" evidence="9">
    <location>
        <begin position="70"/>
        <end position="258"/>
    </location>
</feature>
<dbReference type="Proteomes" id="UP001239909">
    <property type="component" value="Unassembled WGS sequence"/>
</dbReference>
<evidence type="ECO:0000256" key="1">
    <source>
        <dbReference type="ARBA" id="ARBA00004429"/>
    </source>
</evidence>
<reference evidence="10 11" key="1">
    <citation type="submission" date="2023-04" db="EMBL/GenBank/DDBJ databases">
        <title>Marinoamorphus aggregata gen. nov., sp. Nov., isolate from tissue of brittle star Ophioplocus japonicus.</title>
        <authorList>
            <person name="Kawano K."/>
            <person name="Sawayama S."/>
            <person name="Nakagawa S."/>
        </authorList>
    </citation>
    <scope>NUCLEOTIDE SEQUENCE [LARGE SCALE GENOMIC DNA]</scope>
    <source>
        <strain evidence="10 11">NKW23</strain>
    </source>
</reference>
<dbReference type="PANTHER" id="PTHR43357:SF4">
    <property type="entry name" value="INNER MEMBRANE ABC TRANSPORTER PERMEASE PROTEIN YDCV"/>
    <property type="match status" value="1"/>
</dbReference>
<evidence type="ECO:0000256" key="4">
    <source>
        <dbReference type="ARBA" id="ARBA00022519"/>
    </source>
</evidence>
<evidence type="ECO:0000256" key="3">
    <source>
        <dbReference type="ARBA" id="ARBA00022475"/>
    </source>
</evidence>
<keyword evidence="5 8" id="KW-0812">Transmembrane</keyword>
<keyword evidence="11" id="KW-1185">Reference proteome</keyword>
<feature type="transmembrane region" description="Helical" evidence="8">
    <location>
        <begin position="239"/>
        <end position="261"/>
    </location>
</feature>
<keyword evidence="3" id="KW-1003">Cell membrane</keyword>
<dbReference type="PROSITE" id="PS50928">
    <property type="entry name" value="ABC_TM1"/>
    <property type="match status" value="1"/>
</dbReference>
<feature type="transmembrane region" description="Helical" evidence="8">
    <location>
        <begin position="74"/>
        <end position="96"/>
    </location>
</feature>
<protein>
    <submittedName>
        <fullName evidence="10">ABC transporter permease</fullName>
    </submittedName>
</protein>
<evidence type="ECO:0000256" key="7">
    <source>
        <dbReference type="ARBA" id="ARBA00023136"/>
    </source>
</evidence>
<dbReference type="EMBL" id="BSYI01000052">
    <property type="protein sequence ID" value="GMG85130.1"/>
    <property type="molecule type" value="Genomic_DNA"/>
</dbReference>
<evidence type="ECO:0000313" key="11">
    <source>
        <dbReference type="Proteomes" id="UP001239909"/>
    </source>
</evidence>
<feature type="transmembrane region" description="Helical" evidence="8">
    <location>
        <begin position="168"/>
        <end position="188"/>
    </location>
</feature>
<feature type="transmembrane region" description="Helical" evidence="8">
    <location>
        <begin position="194"/>
        <end position="219"/>
    </location>
</feature>
<dbReference type="InterPro" id="IPR000515">
    <property type="entry name" value="MetI-like"/>
</dbReference>
<keyword evidence="4" id="KW-0997">Cell inner membrane</keyword>
<dbReference type="InterPro" id="IPR035906">
    <property type="entry name" value="MetI-like_sf"/>
</dbReference>
<evidence type="ECO:0000259" key="9">
    <source>
        <dbReference type="PROSITE" id="PS50928"/>
    </source>
</evidence>